<evidence type="ECO:0000313" key="2">
    <source>
        <dbReference type="EMBL" id="GIX66906.1"/>
    </source>
</evidence>
<keyword evidence="3" id="KW-1185">Reference proteome</keyword>
<organism evidence="2 3">
    <name type="scientific">Caerostris darwini</name>
    <dbReference type="NCBI Taxonomy" id="1538125"/>
    <lineage>
        <taxon>Eukaryota</taxon>
        <taxon>Metazoa</taxon>
        <taxon>Ecdysozoa</taxon>
        <taxon>Arthropoda</taxon>
        <taxon>Chelicerata</taxon>
        <taxon>Arachnida</taxon>
        <taxon>Araneae</taxon>
        <taxon>Araneomorphae</taxon>
        <taxon>Entelegynae</taxon>
        <taxon>Araneoidea</taxon>
        <taxon>Araneidae</taxon>
        <taxon>Caerostris</taxon>
    </lineage>
</organism>
<dbReference type="Proteomes" id="UP001054837">
    <property type="component" value="Unassembled WGS sequence"/>
</dbReference>
<reference evidence="2 3" key="1">
    <citation type="submission" date="2021-06" db="EMBL/GenBank/DDBJ databases">
        <title>Caerostris darwini draft genome.</title>
        <authorList>
            <person name="Kono N."/>
            <person name="Arakawa K."/>
        </authorList>
    </citation>
    <scope>NUCLEOTIDE SEQUENCE [LARGE SCALE GENOMIC DNA]</scope>
</reference>
<proteinExistence type="predicted"/>
<accession>A0AAV4M4A4</accession>
<sequence length="100" mass="11185">MIAKLKPLFSTIECQQKQTNRIENYYIFSNSVKGPALSRRSVTAPARLKDTPAESEASIGGSKSLKAQHQQPGMPFSAPCDTRDYPRLQWTKGSPFGKRR</sequence>
<evidence type="ECO:0000256" key="1">
    <source>
        <dbReference type="SAM" id="MobiDB-lite"/>
    </source>
</evidence>
<dbReference type="EMBL" id="BPLQ01000034">
    <property type="protein sequence ID" value="GIX66906.1"/>
    <property type="molecule type" value="Genomic_DNA"/>
</dbReference>
<evidence type="ECO:0000313" key="3">
    <source>
        <dbReference type="Proteomes" id="UP001054837"/>
    </source>
</evidence>
<protein>
    <submittedName>
        <fullName evidence="2">Uncharacterized protein</fullName>
    </submittedName>
</protein>
<comment type="caution">
    <text evidence="2">The sequence shown here is derived from an EMBL/GenBank/DDBJ whole genome shotgun (WGS) entry which is preliminary data.</text>
</comment>
<feature type="region of interest" description="Disordered" evidence="1">
    <location>
        <begin position="44"/>
        <end position="100"/>
    </location>
</feature>
<name>A0AAV4M4A4_9ARAC</name>
<dbReference type="AlphaFoldDB" id="A0AAV4M4A4"/>
<gene>
    <name evidence="2" type="ORF">CDAR_603291</name>
</gene>